<keyword evidence="2" id="KW-0444">Lipid biosynthesis</keyword>
<keyword evidence="10" id="KW-0175">Coiled coil</keyword>
<feature type="domain" description="GHMP kinase C-terminal" evidence="12">
    <location>
        <begin position="230"/>
        <end position="304"/>
    </location>
</feature>
<name>A0A841C7X0_9LACT</name>
<dbReference type="PANTHER" id="PTHR43290">
    <property type="entry name" value="MEVALONATE KINASE"/>
    <property type="match status" value="1"/>
</dbReference>
<dbReference type="Pfam" id="PF00288">
    <property type="entry name" value="GHMP_kinases_N"/>
    <property type="match status" value="1"/>
</dbReference>
<dbReference type="GO" id="GO:0019287">
    <property type="term" value="P:isopentenyl diphosphate biosynthetic process, mevalonate pathway"/>
    <property type="evidence" value="ECO:0007669"/>
    <property type="project" value="UniProtKB-UniPathway"/>
</dbReference>
<dbReference type="EMBL" id="JACHHV010000006">
    <property type="protein sequence ID" value="MBB5887692.1"/>
    <property type="molecule type" value="Genomic_DNA"/>
</dbReference>
<dbReference type="Gene3D" id="3.30.70.890">
    <property type="entry name" value="GHMP kinase, C-terminal domain"/>
    <property type="match status" value="1"/>
</dbReference>
<evidence type="ECO:0000256" key="2">
    <source>
        <dbReference type="ARBA" id="ARBA00022516"/>
    </source>
</evidence>
<dbReference type="EC" id="2.7.1.36" evidence="13"/>
<dbReference type="PANTHER" id="PTHR43290:SF2">
    <property type="entry name" value="MEVALONATE KINASE"/>
    <property type="match status" value="1"/>
</dbReference>
<keyword evidence="8" id="KW-0443">Lipid metabolism</keyword>
<accession>A0A841C7X0</accession>
<protein>
    <submittedName>
        <fullName evidence="13">Mevalonate kinase</fullName>
        <ecNumber evidence="13">2.7.1.36</ecNumber>
    </submittedName>
</protein>
<evidence type="ECO:0000256" key="4">
    <source>
        <dbReference type="ARBA" id="ARBA00022741"/>
    </source>
</evidence>
<evidence type="ECO:0000256" key="6">
    <source>
        <dbReference type="ARBA" id="ARBA00022840"/>
    </source>
</evidence>
<comment type="pathway">
    <text evidence="9">Isoprenoid biosynthesis; isopentenyl diphosphate biosynthesis via mevalonate pathway; isopentenyl diphosphate from (R)-mevalonate: step 1/3.</text>
</comment>
<dbReference type="SUPFAM" id="SSF55060">
    <property type="entry name" value="GHMP Kinase, C-terminal domain"/>
    <property type="match status" value="1"/>
</dbReference>
<reference evidence="13 14" key="1">
    <citation type="submission" date="2020-08" db="EMBL/GenBank/DDBJ databases">
        <title>Genomic Encyclopedia of Type Strains, Phase IV (KMG-IV): sequencing the most valuable type-strain genomes for metagenomic binning, comparative biology and taxonomic classification.</title>
        <authorList>
            <person name="Goeker M."/>
        </authorList>
    </citation>
    <scope>NUCLEOTIDE SEQUENCE [LARGE SCALE GENOMIC DNA]</scope>
    <source>
        <strain evidence="13 14">DSM 14925</strain>
    </source>
</reference>
<dbReference type="InterPro" id="IPR020568">
    <property type="entry name" value="Ribosomal_Su5_D2-typ_SF"/>
</dbReference>
<evidence type="ECO:0000313" key="13">
    <source>
        <dbReference type="EMBL" id="MBB5887692.1"/>
    </source>
</evidence>
<evidence type="ECO:0000256" key="10">
    <source>
        <dbReference type="SAM" id="Coils"/>
    </source>
</evidence>
<keyword evidence="3 13" id="KW-0808">Transferase</keyword>
<evidence type="ECO:0000259" key="11">
    <source>
        <dbReference type="Pfam" id="PF00288"/>
    </source>
</evidence>
<dbReference type="GO" id="GO:0004496">
    <property type="term" value="F:mevalonate kinase activity"/>
    <property type="evidence" value="ECO:0007669"/>
    <property type="project" value="UniProtKB-EC"/>
</dbReference>
<dbReference type="InterPro" id="IPR013750">
    <property type="entry name" value="GHMP_kinase_C_dom"/>
</dbReference>
<proteinExistence type="predicted"/>
<dbReference type="GO" id="GO:0005524">
    <property type="term" value="F:ATP binding"/>
    <property type="evidence" value="ECO:0007669"/>
    <property type="project" value="UniProtKB-KW"/>
</dbReference>
<evidence type="ECO:0000259" key="12">
    <source>
        <dbReference type="Pfam" id="PF08544"/>
    </source>
</evidence>
<dbReference type="InterPro" id="IPR006204">
    <property type="entry name" value="GHMP_kinase_N_dom"/>
</dbReference>
<sequence>MESNQRIGHGEAHAKLILLGEHAVVYGQPAIAIPVNLLKIRVTLTKINHGQFIEDNDELRRRLELMEDDFEGIRQLILRLLLKFDEEFMPFSLEIDSNIPRGRGLGASAALATSITKAFFDFFDAELDTKELLTFVNFSESIVHGRASGIDAATVNSDKPVWFVKNQEIETIDIEMPGLLVIGDSGIHGLTSQAIATVQQKLREDKLQAEADIERLGTYVKQARSILIENKVYGFGPILNASQEILENLGVSHPKLDNLITTAREAGALGAKLTGSGLGGVIVALAANATDAIRISQALSKNGAQNTWIFSL</sequence>
<gene>
    <name evidence="13" type="ORF">HNQ37_000564</name>
</gene>
<dbReference type="InterPro" id="IPR006205">
    <property type="entry name" value="Mev_gal_kin"/>
</dbReference>
<dbReference type="UniPathway" id="UPA00057">
    <property type="reaction ID" value="UER00098"/>
</dbReference>
<feature type="coiled-coil region" evidence="10">
    <location>
        <begin position="49"/>
        <end position="76"/>
    </location>
</feature>
<evidence type="ECO:0000256" key="9">
    <source>
        <dbReference type="ARBA" id="ARBA00029438"/>
    </source>
</evidence>
<evidence type="ECO:0000256" key="8">
    <source>
        <dbReference type="ARBA" id="ARBA00023098"/>
    </source>
</evidence>
<feature type="domain" description="GHMP kinase N-terminal" evidence="11">
    <location>
        <begin position="76"/>
        <end position="153"/>
    </location>
</feature>
<keyword evidence="6" id="KW-0067">ATP-binding</keyword>
<dbReference type="SUPFAM" id="SSF54211">
    <property type="entry name" value="Ribosomal protein S5 domain 2-like"/>
    <property type="match status" value="1"/>
</dbReference>
<keyword evidence="4" id="KW-0547">Nucleotide-binding</keyword>
<evidence type="ECO:0000256" key="1">
    <source>
        <dbReference type="ARBA" id="ARBA00022490"/>
    </source>
</evidence>
<keyword evidence="1" id="KW-0963">Cytoplasm</keyword>
<comment type="caution">
    <text evidence="13">The sequence shown here is derived from an EMBL/GenBank/DDBJ whole genome shotgun (WGS) entry which is preliminary data.</text>
</comment>
<evidence type="ECO:0000256" key="7">
    <source>
        <dbReference type="ARBA" id="ARBA00022842"/>
    </source>
</evidence>
<organism evidence="13 14">
    <name type="scientific">Lactovum miscens</name>
    <dbReference type="NCBI Taxonomy" id="190387"/>
    <lineage>
        <taxon>Bacteria</taxon>
        <taxon>Bacillati</taxon>
        <taxon>Bacillota</taxon>
        <taxon>Bacilli</taxon>
        <taxon>Lactobacillales</taxon>
        <taxon>Streptococcaceae</taxon>
        <taxon>Lactovum</taxon>
    </lineage>
</organism>
<keyword evidence="5 13" id="KW-0418">Kinase</keyword>
<dbReference type="GO" id="GO:0005829">
    <property type="term" value="C:cytosol"/>
    <property type="evidence" value="ECO:0007669"/>
    <property type="project" value="TreeGrafter"/>
</dbReference>
<evidence type="ECO:0000256" key="3">
    <source>
        <dbReference type="ARBA" id="ARBA00022679"/>
    </source>
</evidence>
<dbReference type="Proteomes" id="UP000562464">
    <property type="component" value="Unassembled WGS sequence"/>
</dbReference>
<dbReference type="Gene3D" id="3.30.230.10">
    <property type="match status" value="1"/>
</dbReference>
<dbReference type="AlphaFoldDB" id="A0A841C7X0"/>
<dbReference type="InterPro" id="IPR014721">
    <property type="entry name" value="Ribsml_uS5_D2-typ_fold_subgr"/>
</dbReference>
<dbReference type="NCBIfam" id="TIGR00549">
    <property type="entry name" value="mevalon_kin"/>
    <property type="match status" value="1"/>
</dbReference>
<dbReference type="Pfam" id="PF08544">
    <property type="entry name" value="GHMP_kinases_C"/>
    <property type="match status" value="1"/>
</dbReference>
<dbReference type="RefSeq" id="WP_183539098.1">
    <property type="nucleotide sequence ID" value="NZ_JACHHV010000006.1"/>
</dbReference>
<evidence type="ECO:0000313" key="14">
    <source>
        <dbReference type="Proteomes" id="UP000562464"/>
    </source>
</evidence>
<evidence type="ECO:0000256" key="5">
    <source>
        <dbReference type="ARBA" id="ARBA00022777"/>
    </source>
</evidence>
<dbReference type="PRINTS" id="PR00959">
    <property type="entry name" value="MEVGALKINASE"/>
</dbReference>
<keyword evidence="14" id="KW-1185">Reference proteome</keyword>
<keyword evidence="7" id="KW-0460">Magnesium</keyword>
<dbReference type="InterPro" id="IPR036554">
    <property type="entry name" value="GHMP_kinase_C_sf"/>
</dbReference>